<sequence>MASFTQQALRHSLLVLLERQPLDKITVKMLVDACGVSRNTFYYHYDDIPSLLADTLEAEFAKTADGGQGDPLHRLLTMVAGHRQVFAHIDHSQSREILRRRLYQAMETNVRHSLEESGGSALSQAQRDTLAVFFAGGIWSLFRSWLEDGAQETPEAFLSRISAVQQLMQQAVSLPHLDT</sequence>
<evidence type="ECO:0000256" key="1">
    <source>
        <dbReference type="ARBA" id="ARBA00023125"/>
    </source>
</evidence>
<dbReference type="InterPro" id="IPR001647">
    <property type="entry name" value="HTH_TetR"/>
</dbReference>
<dbReference type="SUPFAM" id="SSF46689">
    <property type="entry name" value="Homeodomain-like"/>
    <property type="match status" value="1"/>
</dbReference>
<organism evidence="4 5">
    <name type="scientific">Candidatus Avoscillospira stercoripullorum</name>
    <dbReference type="NCBI Taxonomy" id="2840709"/>
    <lineage>
        <taxon>Bacteria</taxon>
        <taxon>Bacillati</taxon>
        <taxon>Bacillota</taxon>
        <taxon>Clostridia</taxon>
        <taxon>Eubacteriales</taxon>
        <taxon>Oscillospiraceae</taxon>
        <taxon>Oscillospiraceae incertae sedis</taxon>
        <taxon>Candidatus Avoscillospira</taxon>
    </lineage>
</organism>
<protein>
    <submittedName>
        <fullName evidence="4">TetR/AcrR family transcriptional regulator C-terminal domain-containing protein</fullName>
    </submittedName>
</protein>
<gene>
    <name evidence="4" type="ORF">IAA70_05110</name>
</gene>
<comment type="caution">
    <text evidence="4">The sequence shown here is derived from an EMBL/GenBank/DDBJ whole genome shotgun (WGS) entry which is preliminary data.</text>
</comment>
<feature type="domain" description="HTH tetR-type" evidence="3">
    <location>
        <begin position="3"/>
        <end position="63"/>
    </location>
</feature>
<dbReference type="PROSITE" id="PS50977">
    <property type="entry name" value="HTH_TETR_2"/>
    <property type="match status" value="1"/>
</dbReference>
<reference evidence="4" key="2">
    <citation type="journal article" date="2021" name="PeerJ">
        <title>Extensive microbial diversity within the chicken gut microbiome revealed by metagenomics and culture.</title>
        <authorList>
            <person name="Gilroy R."/>
            <person name="Ravi A."/>
            <person name="Getino M."/>
            <person name="Pursley I."/>
            <person name="Horton D.L."/>
            <person name="Alikhan N.F."/>
            <person name="Baker D."/>
            <person name="Gharbi K."/>
            <person name="Hall N."/>
            <person name="Watson M."/>
            <person name="Adriaenssens E.M."/>
            <person name="Foster-Nyarko E."/>
            <person name="Jarju S."/>
            <person name="Secka A."/>
            <person name="Antonio M."/>
            <person name="Oren A."/>
            <person name="Chaudhuri R.R."/>
            <person name="La Ragione R."/>
            <person name="Hildebrand F."/>
            <person name="Pallen M.J."/>
        </authorList>
    </citation>
    <scope>NUCLEOTIDE SEQUENCE</scope>
    <source>
        <strain evidence="4">ChiHjej9B8-7071</strain>
    </source>
</reference>
<dbReference type="InterPro" id="IPR009057">
    <property type="entry name" value="Homeodomain-like_sf"/>
</dbReference>
<dbReference type="EMBL" id="DVGD01000155">
    <property type="protein sequence ID" value="HIR09765.1"/>
    <property type="molecule type" value="Genomic_DNA"/>
</dbReference>
<evidence type="ECO:0000259" key="3">
    <source>
        <dbReference type="PROSITE" id="PS50977"/>
    </source>
</evidence>
<dbReference type="InterPro" id="IPR050624">
    <property type="entry name" value="HTH-type_Tx_Regulator"/>
</dbReference>
<evidence type="ECO:0000256" key="2">
    <source>
        <dbReference type="PROSITE-ProRule" id="PRU00335"/>
    </source>
</evidence>
<accession>A0A9D1A8Q0</accession>
<evidence type="ECO:0000313" key="4">
    <source>
        <dbReference type="EMBL" id="HIR09765.1"/>
    </source>
</evidence>
<proteinExistence type="predicted"/>
<dbReference type="GO" id="GO:0003677">
    <property type="term" value="F:DNA binding"/>
    <property type="evidence" value="ECO:0007669"/>
    <property type="project" value="UniProtKB-UniRule"/>
</dbReference>
<evidence type="ECO:0000313" key="5">
    <source>
        <dbReference type="Proteomes" id="UP000824258"/>
    </source>
</evidence>
<dbReference type="AlphaFoldDB" id="A0A9D1A8Q0"/>
<dbReference type="PANTHER" id="PTHR43479:SF7">
    <property type="entry name" value="TETR-FAMILY TRANSCRIPTIONAL REGULATOR"/>
    <property type="match status" value="1"/>
</dbReference>
<feature type="DNA-binding region" description="H-T-H motif" evidence="2">
    <location>
        <begin position="26"/>
        <end position="45"/>
    </location>
</feature>
<dbReference type="Pfam" id="PF00440">
    <property type="entry name" value="TetR_N"/>
    <property type="match status" value="1"/>
</dbReference>
<dbReference type="Proteomes" id="UP000824258">
    <property type="component" value="Unassembled WGS sequence"/>
</dbReference>
<name>A0A9D1A8Q0_9FIRM</name>
<reference evidence="4" key="1">
    <citation type="submission" date="2020-10" db="EMBL/GenBank/DDBJ databases">
        <authorList>
            <person name="Gilroy R."/>
        </authorList>
    </citation>
    <scope>NUCLEOTIDE SEQUENCE</scope>
    <source>
        <strain evidence="4">ChiHjej9B8-7071</strain>
    </source>
</reference>
<dbReference type="Gene3D" id="1.10.357.10">
    <property type="entry name" value="Tetracycline Repressor, domain 2"/>
    <property type="match status" value="1"/>
</dbReference>
<dbReference type="Pfam" id="PF14278">
    <property type="entry name" value="TetR_C_8"/>
    <property type="match status" value="1"/>
</dbReference>
<keyword evidence="1 2" id="KW-0238">DNA-binding</keyword>
<dbReference type="PANTHER" id="PTHR43479">
    <property type="entry name" value="ACREF/ENVCD OPERON REPRESSOR-RELATED"/>
    <property type="match status" value="1"/>
</dbReference>
<dbReference type="InterPro" id="IPR039532">
    <property type="entry name" value="TetR_C_Firmicutes"/>
</dbReference>